<evidence type="ECO:0000256" key="8">
    <source>
        <dbReference type="PROSITE-ProRule" id="PRU00282"/>
    </source>
</evidence>
<evidence type="ECO:0000256" key="1">
    <source>
        <dbReference type="ARBA" id="ARBA00004141"/>
    </source>
</evidence>
<dbReference type="Pfam" id="PF00153">
    <property type="entry name" value="Mito_carr"/>
    <property type="match status" value="3"/>
</dbReference>
<keyword evidence="6" id="KW-1133">Transmembrane helix</keyword>
<gene>
    <name evidence="11" type="ORF">TrCOL_g9174</name>
</gene>
<evidence type="ECO:0000313" key="11">
    <source>
        <dbReference type="EMBL" id="GMI32099.1"/>
    </source>
</evidence>
<keyword evidence="4 8" id="KW-0812">Transmembrane</keyword>
<keyword evidence="7 8" id="KW-0472">Membrane</keyword>
<reference evidence="12" key="1">
    <citation type="journal article" date="2023" name="Commun. Biol.">
        <title>Genome analysis of Parmales, the sister group of diatoms, reveals the evolutionary specialization of diatoms from phago-mixotrophs to photoautotrophs.</title>
        <authorList>
            <person name="Ban H."/>
            <person name="Sato S."/>
            <person name="Yoshikawa S."/>
            <person name="Yamada K."/>
            <person name="Nakamura Y."/>
            <person name="Ichinomiya M."/>
            <person name="Sato N."/>
            <person name="Blanc-Mathieu R."/>
            <person name="Endo H."/>
            <person name="Kuwata A."/>
            <person name="Ogata H."/>
        </authorList>
    </citation>
    <scope>NUCLEOTIDE SEQUENCE [LARGE SCALE GENOMIC DNA]</scope>
</reference>
<dbReference type="SUPFAM" id="SSF103506">
    <property type="entry name" value="Mitochondrial carrier"/>
    <property type="match status" value="1"/>
</dbReference>
<feature type="repeat" description="Solcar" evidence="8">
    <location>
        <begin position="139"/>
        <end position="221"/>
    </location>
</feature>
<feature type="repeat" description="Solcar" evidence="8">
    <location>
        <begin position="26"/>
        <end position="120"/>
    </location>
</feature>
<feature type="signal peptide" evidence="10">
    <location>
        <begin position="1"/>
        <end position="24"/>
    </location>
</feature>
<evidence type="ECO:0000256" key="2">
    <source>
        <dbReference type="ARBA" id="ARBA00006375"/>
    </source>
</evidence>
<evidence type="ECO:0000256" key="10">
    <source>
        <dbReference type="SAM" id="SignalP"/>
    </source>
</evidence>
<accession>A0A9W7G418</accession>
<evidence type="ECO:0000256" key="5">
    <source>
        <dbReference type="ARBA" id="ARBA00022737"/>
    </source>
</evidence>
<evidence type="ECO:0000256" key="4">
    <source>
        <dbReference type="ARBA" id="ARBA00022692"/>
    </source>
</evidence>
<sequence length="328" mass="34676">MLHMRSVGVLVAVILAFFLLTVTASSKDSRVALAGGLAGATGTIVLHPVDTAKTIRQRNPTTVPSVGAALLRMFRPPPSYKLNIGFKTIGRVYRGVIPAALGAVPSSALYFGSYEGVKRRLGALIREGDNGLSMDDRRVRVAVHGLSAACGNAMSSAVFVPKEFVKQKMQSTIKGSWVYVVRKTVQENGIGGLYCGYRATLARNIPSAICRFGVYEELRLIVNRAVPCENESDGMTALRNLGNFFCGACAGAVASAATTPLDVIKTQMTTGVIPRGGILSGGRRILAEHGLKGLYAGAEARMVWSAAFSAVGFGTFEFVKGKLGVGDE</sequence>
<dbReference type="EMBL" id="BRYA01000015">
    <property type="protein sequence ID" value="GMI32099.1"/>
    <property type="molecule type" value="Genomic_DNA"/>
</dbReference>
<dbReference type="PROSITE" id="PS50920">
    <property type="entry name" value="SOLCAR"/>
    <property type="match status" value="3"/>
</dbReference>
<evidence type="ECO:0000256" key="9">
    <source>
        <dbReference type="RuleBase" id="RU000488"/>
    </source>
</evidence>
<dbReference type="AlphaFoldDB" id="A0A9W7G418"/>
<protein>
    <recommendedName>
        <fullName evidence="13">Mitochondrial carrier protein</fullName>
    </recommendedName>
</protein>
<evidence type="ECO:0000313" key="12">
    <source>
        <dbReference type="Proteomes" id="UP001165065"/>
    </source>
</evidence>
<name>A0A9W7G418_9STRA</name>
<evidence type="ECO:0008006" key="13">
    <source>
        <dbReference type="Google" id="ProtNLM"/>
    </source>
</evidence>
<dbReference type="Gene3D" id="1.50.40.10">
    <property type="entry name" value="Mitochondrial carrier domain"/>
    <property type="match status" value="2"/>
</dbReference>
<dbReference type="OrthoDB" id="448427at2759"/>
<comment type="subcellular location">
    <subcellularLocation>
        <location evidence="1">Membrane</location>
        <topology evidence="1">Multi-pass membrane protein</topology>
    </subcellularLocation>
</comment>
<evidence type="ECO:0000256" key="3">
    <source>
        <dbReference type="ARBA" id="ARBA00022448"/>
    </source>
</evidence>
<dbReference type="InterPro" id="IPR018108">
    <property type="entry name" value="MCP_transmembrane"/>
</dbReference>
<evidence type="ECO:0000256" key="7">
    <source>
        <dbReference type="ARBA" id="ARBA00023136"/>
    </source>
</evidence>
<keyword evidence="10" id="KW-0732">Signal</keyword>
<feature type="repeat" description="Solcar" evidence="8">
    <location>
        <begin position="238"/>
        <end position="322"/>
    </location>
</feature>
<keyword evidence="12" id="KW-1185">Reference proteome</keyword>
<feature type="chain" id="PRO_5040779732" description="Mitochondrial carrier protein" evidence="10">
    <location>
        <begin position="25"/>
        <end position="328"/>
    </location>
</feature>
<dbReference type="GO" id="GO:0016020">
    <property type="term" value="C:membrane"/>
    <property type="evidence" value="ECO:0007669"/>
    <property type="project" value="UniProtKB-SubCell"/>
</dbReference>
<proteinExistence type="inferred from homology"/>
<comment type="similarity">
    <text evidence="2 9">Belongs to the mitochondrial carrier (TC 2.A.29) family.</text>
</comment>
<dbReference type="PANTHER" id="PTHR45667">
    <property type="entry name" value="S-ADENOSYLMETHIONINE MITOCHONDRIAL CARRIER PROTEIN"/>
    <property type="match status" value="1"/>
</dbReference>
<organism evidence="11 12">
    <name type="scientific">Triparma columacea</name>
    <dbReference type="NCBI Taxonomy" id="722753"/>
    <lineage>
        <taxon>Eukaryota</taxon>
        <taxon>Sar</taxon>
        <taxon>Stramenopiles</taxon>
        <taxon>Ochrophyta</taxon>
        <taxon>Bolidophyceae</taxon>
        <taxon>Parmales</taxon>
        <taxon>Triparmaceae</taxon>
        <taxon>Triparma</taxon>
    </lineage>
</organism>
<evidence type="ECO:0000256" key="6">
    <source>
        <dbReference type="ARBA" id="ARBA00022989"/>
    </source>
</evidence>
<dbReference type="Proteomes" id="UP001165065">
    <property type="component" value="Unassembled WGS sequence"/>
</dbReference>
<comment type="caution">
    <text evidence="11">The sequence shown here is derived from an EMBL/GenBank/DDBJ whole genome shotgun (WGS) entry which is preliminary data.</text>
</comment>
<keyword evidence="3 9" id="KW-0813">Transport</keyword>
<keyword evidence="5" id="KW-0677">Repeat</keyword>
<dbReference type="InterPro" id="IPR023395">
    <property type="entry name" value="MCP_dom_sf"/>
</dbReference>